<dbReference type="EMBL" id="SIJB01000006">
    <property type="protein sequence ID" value="NBI27778.1"/>
    <property type="molecule type" value="Genomic_DNA"/>
</dbReference>
<dbReference type="PIRSF" id="PIRSF006470">
    <property type="entry name" value="DctB"/>
    <property type="match status" value="1"/>
</dbReference>
<dbReference type="InterPro" id="IPR038404">
    <property type="entry name" value="TRAP_DctP_sf"/>
</dbReference>
<keyword evidence="2" id="KW-0813">Transport</keyword>
<dbReference type="Pfam" id="PF03480">
    <property type="entry name" value="DctP"/>
    <property type="match status" value="1"/>
</dbReference>
<gene>
    <name evidence="4" type="ORF">ERL59_02225</name>
</gene>
<keyword evidence="3" id="KW-0732">Signal</keyword>
<comment type="caution">
    <text evidence="4">The sequence shown here is derived from an EMBL/GenBank/DDBJ whole genome shotgun (WGS) entry which is preliminary data.</text>
</comment>
<evidence type="ECO:0000313" key="5">
    <source>
        <dbReference type="Proteomes" id="UP000448943"/>
    </source>
</evidence>
<dbReference type="RefSeq" id="WP_160644067.1">
    <property type="nucleotide sequence ID" value="NZ_SIJB01000006.1"/>
</dbReference>
<dbReference type="PANTHER" id="PTHR33376:SF7">
    <property type="entry name" value="C4-DICARBOXYLATE-BINDING PROTEIN DCTB"/>
    <property type="match status" value="1"/>
</dbReference>
<sequence length="354" mass="40880">MKNLLYFSIAFLVLLIGTLMLIFKIFQAEDELTFDDEQVGLEDQIVIRFSHVVAENTPKGLAVQYFADLVSEKTDNKVKVEIFSNGNLYANDEEALQALKRGEIQMIAPATSKLTPSFPEWQFVDLPFVFPTYEAANEAFNGEIGQYLFSLLEYDHLKGLSFWSNGFKQITSNIGPIQTPRDLSGQHFRIMPSKLLKKQYALLDVKTSMIPFNLTYQSLEDHIVDGTENTLSNIYSKKFYRVQDHLTISNHGFLGYIVLMNNDYWNQLSTDIQMVIIESMEEASEMIQKKSIELNEQSLENIKKDSDIEIYQLTEKEKQQWVEELQPVYGSYESEFGNNLTNELYKIHEKYGVQ</sequence>
<keyword evidence="5" id="KW-1185">Reference proteome</keyword>
<dbReference type="AlphaFoldDB" id="A0A6N9Q1X9"/>
<dbReference type="GO" id="GO:0030288">
    <property type="term" value="C:outer membrane-bounded periplasmic space"/>
    <property type="evidence" value="ECO:0007669"/>
    <property type="project" value="InterPro"/>
</dbReference>
<organism evidence="4 5">
    <name type="scientific">Chengkuizengella marina</name>
    <dbReference type="NCBI Taxonomy" id="2507566"/>
    <lineage>
        <taxon>Bacteria</taxon>
        <taxon>Bacillati</taxon>
        <taxon>Bacillota</taxon>
        <taxon>Bacilli</taxon>
        <taxon>Bacillales</taxon>
        <taxon>Paenibacillaceae</taxon>
        <taxon>Chengkuizengella</taxon>
    </lineage>
</organism>
<reference evidence="4 5" key="1">
    <citation type="submission" date="2019-01" db="EMBL/GenBank/DDBJ databases">
        <title>Chengkuizengella sp. nov., isolated from deep-sea sediment of East Pacific Ocean.</title>
        <authorList>
            <person name="Yang J."/>
            <person name="Lai Q."/>
            <person name="Shao Z."/>
        </authorList>
    </citation>
    <scope>NUCLEOTIDE SEQUENCE [LARGE SCALE GENOMIC DNA]</scope>
    <source>
        <strain evidence="4 5">YPA3-1-1</strain>
    </source>
</reference>
<accession>A0A6N9Q1X9</accession>
<dbReference type="GO" id="GO:0055085">
    <property type="term" value="P:transmembrane transport"/>
    <property type="evidence" value="ECO:0007669"/>
    <property type="project" value="InterPro"/>
</dbReference>
<dbReference type="Gene3D" id="3.40.190.170">
    <property type="entry name" value="Bacterial extracellular solute-binding protein, family 7"/>
    <property type="match status" value="1"/>
</dbReference>
<dbReference type="NCBIfam" id="NF037995">
    <property type="entry name" value="TRAP_S1"/>
    <property type="match status" value="1"/>
</dbReference>
<dbReference type="OrthoDB" id="9776801at2"/>
<dbReference type="Proteomes" id="UP000448943">
    <property type="component" value="Unassembled WGS sequence"/>
</dbReference>
<evidence type="ECO:0000256" key="1">
    <source>
        <dbReference type="ARBA" id="ARBA00009023"/>
    </source>
</evidence>
<dbReference type="NCBIfam" id="TIGR00787">
    <property type="entry name" value="dctP"/>
    <property type="match status" value="1"/>
</dbReference>
<comment type="similarity">
    <text evidence="1">Belongs to the bacterial solute-binding protein 7 family.</text>
</comment>
<dbReference type="InterPro" id="IPR004682">
    <property type="entry name" value="TRAP_DctP"/>
</dbReference>
<evidence type="ECO:0000313" key="4">
    <source>
        <dbReference type="EMBL" id="NBI27778.1"/>
    </source>
</evidence>
<dbReference type="InterPro" id="IPR018389">
    <property type="entry name" value="DctP_fam"/>
</dbReference>
<evidence type="ECO:0000256" key="2">
    <source>
        <dbReference type="ARBA" id="ARBA00022448"/>
    </source>
</evidence>
<protein>
    <submittedName>
        <fullName evidence="4">DctP family TRAP transporter solute-binding subunit</fullName>
    </submittedName>
</protein>
<dbReference type="PANTHER" id="PTHR33376">
    <property type="match status" value="1"/>
</dbReference>
<proteinExistence type="inferred from homology"/>
<evidence type="ECO:0000256" key="3">
    <source>
        <dbReference type="ARBA" id="ARBA00022729"/>
    </source>
</evidence>
<name>A0A6N9Q1X9_9BACL</name>